<evidence type="ECO:0000313" key="1">
    <source>
        <dbReference type="EMBL" id="MFC7358278.1"/>
    </source>
</evidence>
<name>A0ABW2MU99_9FLAO</name>
<dbReference type="Proteomes" id="UP001596415">
    <property type="component" value="Unassembled WGS sequence"/>
</dbReference>
<gene>
    <name evidence="1" type="ORF">ACFQO1_11310</name>
</gene>
<protein>
    <recommendedName>
        <fullName evidence="3">DUF5666 domain-containing protein</fullName>
    </recommendedName>
</protein>
<accession>A0ABW2MU99</accession>
<evidence type="ECO:0000313" key="2">
    <source>
        <dbReference type="Proteomes" id="UP001596415"/>
    </source>
</evidence>
<evidence type="ECO:0008006" key="3">
    <source>
        <dbReference type="Google" id="ProtNLM"/>
    </source>
</evidence>
<keyword evidence="2" id="KW-1185">Reference proteome</keyword>
<dbReference type="EMBL" id="JBHTBN010000006">
    <property type="protein sequence ID" value="MFC7358278.1"/>
    <property type="molecule type" value="Genomic_DNA"/>
</dbReference>
<comment type="caution">
    <text evidence="1">The sequence shown here is derived from an EMBL/GenBank/DDBJ whole genome shotgun (WGS) entry which is preliminary data.</text>
</comment>
<organism evidence="1 2">
    <name type="scientific">Jejudonia soesokkakensis</name>
    <dbReference type="NCBI Taxonomy" id="1323432"/>
    <lineage>
        <taxon>Bacteria</taxon>
        <taxon>Pseudomonadati</taxon>
        <taxon>Bacteroidota</taxon>
        <taxon>Flavobacteriia</taxon>
        <taxon>Flavobacteriales</taxon>
        <taxon>Flavobacteriaceae</taxon>
        <taxon>Jejudonia</taxon>
    </lineage>
</organism>
<reference evidence="2" key="1">
    <citation type="journal article" date="2019" name="Int. J. Syst. Evol. Microbiol.">
        <title>The Global Catalogue of Microorganisms (GCM) 10K type strain sequencing project: providing services to taxonomists for standard genome sequencing and annotation.</title>
        <authorList>
            <consortium name="The Broad Institute Genomics Platform"/>
            <consortium name="The Broad Institute Genome Sequencing Center for Infectious Disease"/>
            <person name="Wu L."/>
            <person name="Ma J."/>
        </authorList>
    </citation>
    <scope>NUCLEOTIDE SEQUENCE [LARGE SCALE GENOMIC DNA]</scope>
    <source>
        <strain evidence="2">CGMCC 1.16306</strain>
    </source>
</reference>
<proteinExistence type="predicted"/>
<dbReference type="RefSeq" id="WP_380218200.1">
    <property type="nucleotide sequence ID" value="NZ_JBHTBN010000006.1"/>
</dbReference>
<sequence length="100" mass="11095">MKTILSLILLGIALTVGILLPKSGSLSEKDTITVTFDGYEGEYYFFSDKNFKAIQLTERDELPIKASKLREGDYVGSTFTIKASKVIKKDTYDASVSVNF</sequence>